<dbReference type="Gene3D" id="3.40.50.360">
    <property type="match status" value="1"/>
</dbReference>
<evidence type="ECO:0000259" key="5">
    <source>
        <dbReference type="Pfam" id="PF02525"/>
    </source>
</evidence>
<feature type="domain" description="Flavodoxin-like fold" evidence="5">
    <location>
        <begin position="2"/>
        <end position="192"/>
    </location>
</feature>
<evidence type="ECO:0000256" key="4">
    <source>
        <dbReference type="ARBA" id="ARBA00037981"/>
    </source>
</evidence>
<evidence type="ECO:0000256" key="1">
    <source>
        <dbReference type="ARBA" id="ARBA00001974"/>
    </source>
</evidence>
<dbReference type="InterPro" id="IPR003680">
    <property type="entry name" value="Flavodoxin_fold"/>
</dbReference>
<comment type="similarity">
    <text evidence="4">Belongs to the oxidoreductase MdaB family.</text>
</comment>
<dbReference type="SUPFAM" id="SSF52218">
    <property type="entry name" value="Flavoproteins"/>
    <property type="match status" value="1"/>
</dbReference>
<reference evidence="7" key="1">
    <citation type="submission" date="2016-10" db="EMBL/GenBank/DDBJ databases">
        <authorList>
            <person name="Varghese N."/>
            <person name="Submissions S."/>
        </authorList>
    </citation>
    <scope>NUCLEOTIDE SEQUENCE [LARGE SCALE GENOMIC DNA]</scope>
    <source>
        <strain evidence="7">DSM 19482</strain>
    </source>
</reference>
<dbReference type="PANTHER" id="PTHR46305">
    <property type="match status" value="1"/>
</dbReference>
<dbReference type="Pfam" id="PF02525">
    <property type="entry name" value="Flavodoxin_2"/>
    <property type="match status" value="1"/>
</dbReference>
<name>A0A1U7PWX4_9FLAO</name>
<evidence type="ECO:0000313" key="6">
    <source>
        <dbReference type="EMBL" id="SIT97004.1"/>
    </source>
</evidence>
<proteinExistence type="inferred from homology"/>
<comment type="cofactor">
    <cofactor evidence="1">
        <name>FAD</name>
        <dbReference type="ChEBI" id="CHEBI:57692"/>
    </cofactor>
</comment>
<dbReference type="STRING" id="1121284.SAMN05660493_01706"/>
<sequence>MKKIFIINGGQTFAHSGGTFNKTVTNWTKEVLEKENFEVRITNINDDFDPMQEVENFKWADAVVYHFPIWWFQVPNRLKFYIDEVFTAGHNNGIYKNDGRSRVNPAINYGTGGLMHGKKYLVTTSWNAPETAFTLEGEFFNQHSVDDGVLFGFHRMNAFTGMSHLGSFHFHDLEKGATQERIDHYEIEYKNYLKKVLETQDLKVLNSIDKNN</sequence>
<organism evidence="6 7">
    <name type="scientific">Epilithonimonas bovis DSM 19482</name>
    <dbReference type="NCBI Taxonomy" id="1121284"/>
    <lineage>
        <taxon>Bacteria</taxon>
        <taxon>Pseudomonadati</taxon>
        <taxon>Bacteroidota</taxon>
        <taxon>Flavobacteriia</taxon>
        <taxon>Flavobacteriales</taxon>
        <taxon>Weeksellaceae</taxon>
        <taxon>Chryseobacterium group</taxon>
        <taxon>Epilithonimonas</taxon>
    </lineage>
</organism>
<dbReference type="InterPro" id="IPR052397">
    <property type="entry name" value="NADPH-QR_MdaB"/>
</dbReference>
<dbReference type="RefSeq" id="WP_076783197.1">
    <property type="nucleotide sequence ID" value="NZ_FTPU01000015.1"/>
</dbReference>
<dbReference type="Proteomes" id="UP000187261">
    <property type="component" value="Unassembled WGS sequence"/>
</dbReference>
<keyword evidence="3" id="KW-0274">FAD</keyword>
<dbReference type="EMBL" id="FTPU01000015">
    <property type="protein sequence ID" value="SIT97004.1"/>
    <property type="molecule type" value="Genomic_DNA"/>
</dbReference>
<dbReference type="InterPro" id="IPR029039">
    <property type="entry name" value="Flavoprotein-like_sf"/>
</dbReference>
<accession>A0A1U7PWX4</accession>
<evidence type="ECO:0000256" key="3">
    <source>
        <dbReference type="ARBA" id="ARBA00022827"/>
    </source>
</evidence>
<dbReference type="PANTHER" id="PTHR46305:SF3">
    <property type="entry name" value="NADPH:QUINONE OXIDOREDUCTASE MDAB"/>
    <property type="match status" value="1"/>
</dbReference>
<keyword evidence="2" id="KW-0285">Flavoprotein</keyword>
<evidence type="ECO:0000313" key="7">
    <source>
        <dbReference type="Proteomes" id="UP000187261"/>
    </source>
</evidence>
<keyword evidence="7" id="KW-1185">Reference proteome</keyword>
<dbReference type="OrthoDB" id="652200at2"/>
<dbReference type="AlphaFoldDB" id="A0A1U7PWX4"/>
<gene>
    <name evidence="6" type="ORF">SAMN05660493_01706</name>
</gene>
<protein>
    <submittedName>
        <fullName evidence="6">Modulator of drug activity B</fullName>
    </submittedName>
</protein>
<evidence type="ECO:0000256" key="2">
    <source>
        <dbReference type="ARBA" id="ARBA00022630"/>
    </source>
</evidence>